<organism evidence="1 2">
    <name type="scientific">Vermiconidia calcicola</name>
    <dbReference type="NCBI Taxonomy" id="1690605"/>
    <lineage>
        <taxon>Eukaryota</taxon>
        <taxon>Fungi</taxon>
        <taxon>Dikarya</taxon>
        <taxon>Ascomycota</taxon>
        <taxon>Pezizomycotina</taxon>
        <taxon>Dothideomycetes</taxon>
        <taxon>Dothideomycetidae</taxon>
        <taxon>Mycosphaerellales</taxon>
        <taxon>Extremaceae</taxon>
        <taxon>Vermiconidia</taxon>
    </lineage>
</organism>
<evidence type="ECO:0000313" key="1">
    <source>
        <dbReference type="EMBL" id="KAK3700972.1"/>
    </source>
</evidence>
<gene>
    <name evidence="1" type="ORF">LTR37_015678</name>
</gene>
<sequence length="214" mass="23712">MEPSRFPEPFNTPTNGPKKANEKTHIVRSINVRNWAPTMSPNVDTQLNITSPKTTKGEKRKATEETMATKNPPNHKRTKATPTEGTSSTVTTIQSSPLLKLPAELRNNVYEKIAEDTIGHLKSGKKGILGCSTAFSRVNSQVHKEFLSIFALHVPKIVATVKDFDFGHVITFLNRLSEDELKTLPGTTEAPTCHIHVNIHLSRHADPHGNQPTR</sequence>
<name>A0ACC3MQ17_9PEZI</name>
<proteinExistence type="predicted"/>
<evidence type="ECO:0000313" key="2">
    <source>
        <dbReference type="Proteomes" id="UP001281147"/>
    </source>
</evidence>
<comment type="caution">
    <text evidence="1">The sequence shown here is derived from an EMBL/GenBank/DDBJ whole genome shotgun (WGS) entry which is preliminary data.</text>
</comment>
<dbReference type="Proteomes" id="UP001281147">
    <property type="component" value="Unassembled WGS sequence"/>
</dbReference>
<protein>
    <submittedName>
        <fullName evidence="1">Uncharacterized protein</fullName>
    </submittedName>
</protein>
<accession>A0ACC3MQ17</accession>
<dbReference type="EMBL" id="JAUTXU010000178">
    <property type="protein sequence ID" value="KAK3700972.1"/>
    <property type="molecule type" value="Genomic_DNA"/>
</dbReference>
<keyword evidence="2" id="KW-1185">Reference proteome</keyword>
<reference evidence="1" key="1">
    <citation type="submission" date="2023-07" db="EMBL/GenBank/DDBJ databases">
        <title>Black Yeasts Isolated from many extreme environments.</title>
        <authorList>
            <person name="Coleine C."/>
            <person name="Stajich J.E."/>
            <person name="Selbmann L."/>
        </authorList>
    </citation>
    <scope>NUCLEOTIDE SEQUENCE</scope>
    <source>
        <strain evidence="1">CCFEE 5714</strain>
    </source>
</reference>